<dbReference type="STRING" id="1385369.N825_23610"/>
<name>W9H9W9_9PROT</name>
<dbReference type="FunFam" id="1.10.10.60:FF:000132">
    <property type="entry name" value="AraC family transcriptional regulator"/>
    <property type="match status" value="1"/>
</dbReference>
<keyword evidence="4" id="KW-0010">Activator</keyword>
<evidence type="ECO:0000259" key="6">
    <source>
        <dbReference type="PROSITE" id="PS01124"/>
    </source>
</evidence>
<dbReference type="PROSITE" id="PS01124">
    <property type="entry name" value="HTH_ARAC_FAMILY_2"/>
    <property type="match status" value="1"/>
</dbReference>
<dbReference type="GO" id="GO:0043565">
    <property type="term" value="F:sequence-specific DNA binding"/>
    <property type="evidence" value="ECO:0007669"/>
    <property type="project" value="InterPro"/>
</dbReference>
<dbReference type="RefSeq" id="WP_051511573.1">
    <property type="nucleotide sequence ID" value="NZ_AVFL01000003.1"/>
</dbReference>
<dbReference type="AlphaFoldDB" id="W9H9W9"/>
<evidence type="ECO:0000256" key="5">
    <source>
        <dbReference type="ARBA" id="ARBA00023163"/>
    </source>
</evidence>
<gene>
    <name evidence="7" type="ORF">N825_23610</name>
</gene>
<evidence type="ECO:0000256" key="2">
    <source>
        <dbReference type="ARBA" id="ARBA00023015"/>
    </source>
</evidence>
<dbReference type="PANTHER" id="PTHR11019:SF159">
    <property type="entry name" value="TRANSCRIPTIONAL REGULATOR-RELATED"/>
    <property type="match status" value="1"/>
</dbReference>
<dbReference type="OrthoDB" id="9804543at2"/>
<evidence type="ECO:0000256" key="1">
    <source>
        <dbReference type="ARBA" id="ARBA00022491"/>
    </source>
</evidence>
<dbReference type="PRINTS" id="PR00032">
    <property type="entry name" value="HTHARAC"/>
</dbReference>
<comment type="caution">
    <text evidence="7">The sequence shown here is derived from an EMBL/GenBank/DDBJ whole genome shotgun (WGS) entry which is preliminary data.</text>
</comment>
<dbReference type="Proteomes" id="UP000019486">
    <property type="component" value="Unassembled WGS sequence"/>
</dbReference>
<dbReference type="InterPro" id="IPR009057">
    <property type="entry name" value="Homeodomain-like_sf"/>
</dbReference>
<dbReference type="SUPFAM" id="SSF51182">
    <property type="entry name" value="RmlC-like cupins"/>
    <property type="match status" value="1"/>
</dbReference>
<dbReference type="SMART" id="SM00342">
    <property type="entry name" value="HTH_ARAC"/>
    <property type="match status" value="1"/>
</dbReference>
<protein>
    <submittedName>
        <fullName evidence="7">AraC family transcriptional regulator</fullName>
    </submittedName>
</protein>
<dbReference type="SUPFAM" id="SSF46689">
    <property type="entry name" value="Homeodomain-like"/>
    <property type="match status" value="1"/>
</dbReference>
<dbReference type="Pfam" id="PF12833">
    <property type="entry name" value="HTH_18"/>
    <property type="match status" value="1"/>
</dbReference>
<dbReference type="Pfam" id="PF02311">
    <property type="entry name" value="AraC_binding"/>
    <property type="match status" value="1"/>
</dbReference>
<dbReference type="EMBL" id="AVFL01000003">
    <property type="protein sequence ID" value="EWY41551.1"/>
    <property type="molecule type" value="Genomic_DNA"/>
</dbReference>
<keyword evidence="1" id="KW-0678">Repressor</keyword>
<keyword evidence="5" id="KW-0804">Transcription</keyword>
<evidence type="ECO:0000256" key="3">
    <source>
        <dbReference type="ARBA" id="ARBA00023125"/>
    </source>
</evidence>
<evidence type="ECO:0000256" key="4">
    <source>
        <dbReference type="ARBA" id="ARBA00023159"/>
    </source>
</evidence>
<keyword evidence="8" id="KW-1185">Reference proteome</keyword>
<dbReference type="Gene3D" id="1.10.10.60">
    <property type="entry name" value="Homeodomain-like"/>
    <property type="match status" value="2"/>
</dbReference>
<dbReference type="GO" id="GO:0003700">
    <property type="term" value="F:DNA-binding transcription factor activity"/>
    <property type="evidence" value="ECO:0007669"/>
    <property type="project" value="InterPro"/>
</dbReference>
<dbReference type="Gene3D" id="2.60.120.10">
    <property type="entry name" value="Jelly Rolls"/>
    <property type="match status" value="1"/>
</dbReference>
<dbReference type="InterPro" id="IPR020449">
    <property type="entry name" value="Tscrpt_reg_AraC-type_HTH"/>
</dbReference>
<evidence type="ECO:0000313" key="8">
    <source>
        <dbReference type="Proteomes" id="UP000019486"/>
    </source>
</evidence>
<dbReference type="InterPro" id="IPR018060">
    <property type="entry name" value="HTH_AraC"/>
</dbReference>
<reference evidence="7 8" key="1">
    <citation type="submission" date="2013-08" db="EMBL/GenBank/DDBJ databases">
        <title>The genome sequence of Skermanella stibiiresistens.</title>
        <authorList>
            <person name="Zhu W."/>
            <person name="Wang G."/>
        </authorList>
    </citation>
    <scope>NUCLEOTIDE SEQUENCE [LARGE SCALE GENOMIC DNA]</scope>
    <source>
        <strain evidence="7 8">SB22</strain>
    </source>
</reference>
<proteinExistence type="predicted"/>
<sequence length="285" mass="31503">MRGDRSGNIQDEPGQSDLARVDWLERTEGTIVPLAREYATEHVVPRHRHTRAQLLHALTGIVTVTTDQGRWMVPPNHALWIPSGVEHAVAMHGRVSMRSIYVKPEAIVGLPREIRPHEIRVLGLTDLMRGLIGEAVKLPARYEPNSRAGLIMALIIEEIPCLSERPLGLPLPADPRLAALCRRFLAVPSPHETIDAWASSLAMSRRAFTRAFRRETGLSFLAWRQQACLFAALPRLAAGEPVTSVALDLGYESVSAFTTMFKRGLGAPPSRYLRETPPPVSEGAE</sequence>
<dbReference type="PANTHER" id="PTHR11019">
    <property type="entry name" value="HTH-TYPE TRANSCRIPTIONAL REGULATOR NIMR"/>
    <property type="match status" value="1"/>
</dbReference>
<dbReference type="CDD" id="cd06124">
    <property type="entry name" value="cupin_NimR-like_N"/>
    <property type="match status" value="1"/>
</dbReference>
<keyword evidence="3" id="KW-0238">DNA-binding</keyword>
<evidence type="ECO:0000313" key="7">
    <source>
        <dbReference type="EMBL" id="EWY41551.1"/>
    </source>
</evidence>
<dbReference type="InterPro" id="IPR014710">
    <property type="entry name" value="RmlC-like_jellyroll"/>
</dbReference>
<dbReference type="InterPro" id="IPR011051">
    <property type="entry name" value="RmlC_Cupin_sf"/>
</dbReference>
<feature type="domain" description="HTH araC/xylS-type" evidence="6">
    <location>
        <begin position="175"/>
        <end position="275"/>
    </location>
</feature>
<organism evidence="7 8">
    <name type="scientific">Skermanella stibiiresistens SB22</name>
    <dbReference type="NCBI Taxonomy" id="1385369"/>
    <lineage>
        <taxon>Bacteria</taxon>
        <taxon>Pseudomonadati</taxon>
        <taxon>Pseudomonadota</taxon>
        <taxon>Alphaproteobacteria</taxon>
        <taxon>Rhodospirillales</taxon>
        <taxon>Azospirillaceae</taxon>
        <taxon>Skermanella</taxon>
    </lineage>
</organism>
<dbReference type="InterPro" id="IPR003313">
    <property type="entry name" value="AraC-bd"/>
</dbReference>
<keyword evidence="2" id="KW-0805">Transcription regulation</keyword>
<accession>W9H9W9</accession>
<dbReference type="PATRIC" id="fig|1385369.3.peg.1053"/>